<feature type="non-terminal residue" evidence="2">
    <location>
        <position position="1"/>
    </location>
</feature>
<evidence type="ECO:0008006" key="4">
    <source>
        <dbReference type="Google" id="ProtNLM"/>
    </source>
</evidence>
<reference evidence="2" key="1">
    <citation type="submission" date="2023-10" db="EMBL/GenBank/DDBJ databases">
        <authorList>
            <person name="Chen Y."/>
            <person name="Shah S."/>
            <person name="Dougan E. K."/>
            <person name="Thang M."/>
            <person name="Chan C."/>
        </authorList>
    </citation>
    <scope>NUCLEOTIDE SEQUENCE [LARGE SCALE GENOMIC DNA]</scope>
</reference>
<dbReference type="Proteomes" id="UP001189429">
    <property type="component" value="Unassembled WGS sequence"/>
</dbReference>
<evidence type="ECO:0000313" key="2">
    <source>
        <dbReference type="EMBL" id="CAK0830247.1"/>
    </source>
</evidence>
<keyword evidence="3" id="KW-1185">Reference proteome</keyword>
<feature type="compositionally biased region" description="Low complexity" evidence="1">
    <location>
        <begin position="9"/>
        <end position="18"/>
    </location>
</feature>
<gene>
    <name evidence="2" type="ORF">PCOR1329_LOCUS28940</name>
</gene>
<evidence type="ECO:0000256" key="1">
    <source>
        <dbReference type="SAM" id="MobiDB-lite"/>
    </source>
</evidence>
<evidence type="ECO:0000313" key="3">
    <source>
        <dbReference type="Proteomes" id="UP001189429"/>
    </source>
</evidence>
<protein>
    <recommendedName>
        <fullName evidence="4">C3H1-type domain-containing protein</fullName>
    </recommendedName>
</protein>
<organism evidence="2 3">
    <name type="scientific">Prorocentrum cordatum</name>
    <dbReference type="NCBI Taxonomy" id="2364126"/>
    <lineage>
        <taxon>Eukaryota</taxon>
        <taxon>Sar</taxon>
        <taxon>Alveolata</taxon>
        <taxon>Dinophyceae</taxon>
        <taxon>Prorocentrales</taxon>
        <taxon>Prorocentraceae</taxon>
        <taxon>Prorocentrum</taxon>
    </lineage>
</organism>
<feature type="region of interest" description="Disordered" evidence="1">
    <location>
        <begin position="175"/>
        <end position="194"/>
    </location>
</feature>
<sequence length="285" mass="30740">DLLSRGEARAPAAPARPSAPRERADSESVFSYRPGRATMAVGQVAEFKPSVEGPVHRFSPVAPLPAEFALNVATGVITASPTTQFSQITLVIQAELYDGRCLRGMLQVDSVDFSLGGYVLGHMSEVAPGRYMMLLYVPEGDESPPPQNMVLNSTEATANVARPMLLGMNAPAAWKQGAEQQEAQRHLSGRDDPRGLVQKLASGGCSLSESNMLGHPDLGTELAPTLGSLTHSLGQCKPCAFVFKEDGCQSGIHCKFCHLCDQGEKRRRLKERKEGRRALEAEPTR</sequence>
<dbReference type="EMBL" id="CAUYUJ010010779">
    <property type="protein sequence ID" value="CAK0830247.1"/>
    <property type="molecule type" value="Genomic_DNA"/>
</dbReference>
<proteinExistence type="predicted"/>
<name>A0ABN9SH34_9DINO</name>
<feature type="compositionally biased region" description="Basic and acidic residues" evidence="1">
    <location>
        <begin position="182"/>
        <end position="194"/>
    </location>
</feature>
<accession>A0ABN9SH34</accession>
<comment type="caution">
    <text evidence="2">The sequence shown here is derived from an EMBL/GenBank/DDBJ whole genome shotgun (WGS) entry which is preliminary data.</text>
</comment>
<feature type="region of interest" description="Disordered" evidence="1">
    <location>
        <begin position="1"/>
        <end position="29"/>
    </location>
</feature>